<feature type="transmembrane region" description="Helical" evidence="2">
    <location>
        <begin position="51"/>
        <end position="70"/>
    </location>
</feature>
<reference evidence="4" key="1">
    <citation type="journal article" date="2019" name="Int. J. Syst. Evol. Microbiol.">
        <title>The Global Catalogue of Microorganisms (GCM) 10K type strain sequencing project: providing services to taxonomists for standard genome sequencing and annotation.</title>
        <authorList>
            <consortium name="The Broad Institute Genomics Platform"/>
            <consortium name="The Broad Institute Genome Sequencing Center for Infectious Disease"/>
            <person name="Wu L."/>
            <person name="Ma J."/>
        </authorList>
    </citation>
    <scope>NUCLEOTIDE SEQUENCE [LARGE SCALE GENOMIC DNA]</scope>
    <source>
        <strain evidence="4">JCM 14306</strain>
    </source>
</reference>
<keyword evidence="2" id="KW-1133">Transmembrane helix</keyword>
<evidence type="ECO:0000313" key="3">
    <source>
        <dbReference type="EMBL" id="GAA1621809.1"/>
    </source>
</evidence>
<dbReference type="Gene3D" id="2.40.10.120">
    <property type="match status" value="1"/>
</dbReference>
<protein>
    <recommendedName>
        <fullName evidence="5">Serine protease</fullName>
    </recommendedName>
</protein>
<evidence type="ECO:0000313" key="4">
    <source>
        <dbReference type="Proteomes" id="UP001501319"/>
    </source>
</evidence>
<organism evidence="3 4">
    <name type="scientific">Kribbella alba</name>
    <dbReference type="NCBI Taxonomy" id="190197"/>
    <lineage>
        <taxon>Bacteria</taxon>
        <taxon>Bacillati</taxon>
        <taxon>Actinomycetota</taxon>
        <taxon>Actinomycetes</taxon>
        <taxon>Propionibacteriales</taxon>
        <taxon>Kribbellaceae</taxon>
        <taxon>Kribbella</taxon>
    </lineage>
</organism>
<feature type="region of interest" description="Disordered" evidence="1">
    <location>
        <begin position="1"/>
        <end position="44"/>
    </location>
</feature>
<evidence type="ECO:0008006" key="5">
    <source>
        <dbReference type="Google" id="ProtNLM"/>
    </source>
</evidence>
<keyword evidence="2" id="KW-0812">Transmembrane</keyword>
<evidence type="ECO:0000256" key="2">
    <source>
        <dbReference type="SAM" id="Phobius"/>
    </source>
</evidence>
<sequence length="400" mass="41922">MDDGRRELPKPPRRIPAGASPTVAPTARTTIQPRPNAAQTTKPPKPPRFRFLLPLIVFVLVIGAGAGWLVRAYSLSLDTDKVLQASGPTVVRVLATTCNGTGQASGLLLANGRVITTASAIRQPVSIGILTADGRVRRANVLGVNADGIAVLQLLSRLDNPTAKLALKLPDAKADRAIIGYNQAGDQSVEQAGTALQPRALRDILDPGSLGAPMFDKSGQAIGLVAGETVASSKVIGLDELRQYAGPAALPITPEPLGTCLARGPQAPVKPDLSVANTPLAGEVQQVLGDYLDALNRHDYLAMQATYSAQLAANGTEKDFANTHGTSYAFDATITDVAAGAGNGATARMTFTVLFSPKSTGANGQTCSRLDLRYRLVREQDRLRIDQAASMATDQSCDTD</sequence>
<proteinExistence type="predicted"/>
<evidence type="ECO:0000256" key="1">
    <source>
        <dbReference type="SAM" id="MobiDB-lite"/>
    </source>
</evidence>
<comment type="caution">
    <text evidence="3">The sequence shown here is derived from an EMBL/GenBank/DDBJ whole genome shotgun (WGS) entry which is preliminary data.</text>
</comment>
<keyword evidence="4" id="KW-1185">Reference proteome</keyword>
<dbReference type="InterPro" id="IPR009003">
    <property type="entry name" value="Peptidase_S1_PA"/>
</dbReference>
<gene>
    <name evidence="3" type="ORF">GCM10009744_06240</name>
</gene>
<dbReference type="RefSeq" id="WP_344108423.1">
    <property type="nucleotide sequence ID" value="NZ_BAAANE010000002.1"/>
</dbReference>
<dbReference type="Pfam" id="PF13365">
    <property type="entry name" value="Trypsin_2"/>
    <property type="match status" value="1"/>
</dbReference>
<name>A0ABP4QVF6_9ACTN</name>
<dbReference type="Proteomes" id="UP001501319">
    <property type="component" value="Unassembled WGS sequence"/>
</dbReference>
<feature type="compositionally biased region" description="Polar residues" evidence="1">
    <location>
        <begin position="27"/>
        <end position="41"/>
    </location>
</feature>
<accession>A0ABP4QVF6</accession>
<feature type="compositionally biased region" description="Basic and acidic residues" evidence="1">
    <location>
        <begin position="1"/>
        <end position="10"/>
    </location>
</feature>
<dbReference type="SUPFAM" id="SSF50494">
    <property type="entry name" value="Trypsin-like serine proteases"/>
    <property type="match status" value="1"/>
</dbReference>
<dbReference type="EMBL" id="BAAANE010000002">
    <property type="protein sequence ID" value="GAA1621809.1"/>
    <property type="molecule type" value="Genomic_DNA"/>
</dbReference>
<keyword evidence="2" id="KW-0472">Membrane</keyword>